<proteinExistence type="inferred from homology"/>
<dbReference type="HAMAP" id="MF_00909">
    <property type="entry name" value="FtsZ"/>
    <property type="match status" value="1"/>
</dbReference>
<dbReference type="InterPro" id="IPR000158">
    <property type="entry name" value="Cell_div_FtsZ"/>
</dbReference>
<dbReference type="InterPro" id="IPR045061">
    <property type="entry name" value="FtsZ/CetZ"/>
</dbReference>
<dbReference type="GO" id="GO:0005737">
    <property type="term" value="C:cytoplasm"/>
    <property type="evidence" value="ECO:0007669"/>
    <property type="project" value="UniProtKB-SubCell"/>
</dbReference>
<dbReference type="Gene3D" id="3.40.50.1440">
    <property type="entry name" value="Tubulin/FtsZ, GTPase domain"/>
    <property type="match status" value="1"/>
</dbReference>
<dbReference type="InterPro" id="IPR008280">
    <property type="entry name" value="Tub_FtsZ_C"/>
</dbReference>
<organism evidence="7">
    <name type="scientific">candidate division WOR-3 bacterium</name>
    <dbReference type="NCBI Taxonomy" id="2052148"/>
    <lineage>
        <taxon>Bacteria</taxon>
        <taxon>Bacteria division WOR-3</taxon>
    </lineage>
</organism>
<dbReference type="GO" id="GO:0007017">
    <property type="term" value="P:microtubule-based process"/>
    <property type="evidence" value="ECO:0007669"/>
    <property type="project" value="InterPro"/>
</dbReference>
<feature type="binding site" evidence="4">
    <location>
        <begin position="20"/>
        <end position="24"/>
    </location>
    <ligand>
        <name>GTP</name>
        <dbReference type="ChEBI" id="CHEBI:37565"/>
    </ligand>
</feature>
<dbReference type="CDD" id="cd02201">
    <property type="entry name" value="FtsZ_type1"/>
    <property type="match status" value="1"/>
</dbReference>
<dbReference type="GO" id="GO:0005525">
    <property type="term" value="F:GTP binding"/>
    <property type="evidence" value="ECO:0007669"/>
    <property type="project" value="UniProtKB-UniRule"/>
</dbReference>
<feature type="domain" description="Tubulin/FtsZ GTPase" evidence="5">
    <location>
        <begin position="12"/>
        <end position="208"/>
    </location>
</feature>
<evidence type="ECO:0000256" key="2">
    <source>
        <dbReference type="ARBA" id="ARBA00022741"/>
    </source>
</evidence>
<dbReference type="InterPro" id="IPR017975">
    <property type="entry name" value="Tubulin_CS"/>
</dbReference>
<dbReference type="InterPro" id="IPR024757">
    <property type="entry name" value="FtsZ_C"/>
</dbReference>
<keyword evidence="4" id="KW-0963">Cytoplasm</keyword>
<evidence type="ECO:0000256" key="1">
    <source>
        <dbReference type="ARBA" id="ARBA00009690"/>
    </source>
</evidence>
<dbReference type="GO" id="GO:0003924">
    <property type="term" value="F:GTPase activity"/>
    <property type="evidence" value="ECO:0007669"/>
    <property type="project" value="UniProtKB-UniRule"/>
</dbReference>
<dbReference type="GO" id="GO:0051258">
    <property type="term" value="P:protein polymerization"/>
    <property type="evidence" value="ECO:0007669"/>
    <property type="project" value="UniProtKB-UniRule"/>
</dbReference>
<comment type="subunit">
    <text evidence="4">Homodimer. Polymerizes to form a dynamic ring structure in a strictly GTP-dependent manner. Interacts directly with several other division proteins.</text>
</comment>
<dbReference type="Pfam" id="PF00091">
    <property type="entry name" value="Tubulin"/>
    <property type="match status" value="1"/>
</dbReference>
<dbReference type="SMART" id="SM00864">
    <property type="entry name" value="Tubulin"/>
    <property type="match status" value="1"/>
</dbReference>
<evidence type="ECO:0000313" key="7">
    <source>
        <dbReference type="EMBL" id="HGK63868.1"/>
    </source>
</evidence>
<dbReference type="GO" id="GO:0005874">
    <property type="term" value="C:microtubule"/>
    <property type="evidence" value="ECO:0007669"/>
    <property type="project" value="InterPro"/>
</dbReference>
<dbReference type="InterPro" id="IPR003008">
    <property type="entry name" value="Tubulin_FtsZ_GTPase"/>
</dbReference>
<evidence type="ECO:0000259" key="6">
    <source>
        <dbReference type="SMART" id="SM00865"/>
    </source>
</evidence>
<dbReference type="PRINTS" id="PR00423">
    <property type="entry name" value="CELLDVISFTSZ"/>
</dbReference>
<feature type="binding site" evidence="4">
    <location>
        <begin position="115"/>
        <end position="117"/>
    </location>
    <ligand>
        <name>GTP</name>
        <dbReference type="ChEBI" id="CHEBI:37565"/>
    </ligand>
</feature>
<dbReference type="InterPro" id="IPR018316">
    <property type="entry name" value="Tubulin/FtsZ_2-layer-sand-dom"/>
</dbReference>
<dbReference type="GO" id="GO:0043093">
    <property type="term" value="P:FtsZ-dependent cytokinesis"/>
    <property type="evidence" value="ECO:0007669"/>
    <property type="project" value="UniProtKB-UniRule"/>
</dbReference>
<evidence type="ECO:0000259" key="5">
    <source>
        <dbReference type="SMART" id="SM00864"/>
    </source>
</evidence>
<feature type="domain" description="Tubulin/FtsZ 2-layer sandwich" evidence="6">
    <location>
        <begin position="213"/>
        <end position="328"/>
    </location>
</feature>
<comment type="caution">
    <text evidence="7">The sequence shown here is derived from an EMBL/GenBank/DDBJ whole genome shotgun (WGS) entry which is preliminary data.</text>
</comment>
<dbReference type="GO" id="GO:0000917">
    <property type="term" value="P:division septum assembly"/>
    <property type="evidence" value="ECO:0007669"/>
    <property type="project" value="UniProtKB-KW"/>
</dbReference>
<keyword evidence="4" id="KW-0131">Cell cycle</keyword>
<comment type="similarity">
    <text evidence="1 4">Belongs to the FtsZ family.</text>
</comment>
<comment type="subcellular location">
    <subcellularLocation>
        <location evidence="4">Cytoplasm</location>
    </subcellularLocation>
    <text evidence="4">Assembles at midcell at the inner surface of the cytoplasmic membrane.</text>
</comment>
<evidence type="ECO:0000256" key="3">
    <source>
        <dbReference type="ARBA" id="ARBA00023134"/>
    </source>
</evidence>
<evidence type="ECO:0000256" key="4">
    <source>
        <dbReference type="HAMAP-Rule" id="MF_00909"/>
    </source>
</evidence>
<protein>
    <recommendedName>
        <fullName evidence="4">Cell division protein FtsZ</fullName>
    </recommendedName>
</protein>
<dbReference type="SUPFAM" id="SSF52490">
    <property type="entry name" value="Tubulin nucleotide-binding domain-like"/>
    <property type="match status" value="1"/>
</dbReference>
<keyword evidence="2 4" id="KW-0547">Nucleotide-binding</keyword>
<dbReference type="AlphaFoldDB" id="A0A7V3ZVH9"/>
<keyword evidence="4" id="KW-0132">Cell division</keyword>
<comment type="function">
    <text evidence="4">Essential cell division protein that forms a contractile ring structure (Z ring) at the future cell division site. The regulation of the ring assembly controls the timing and the location of cell division. One of the functions of the FtsZ ring is to recruit other cell division proteins to the septum to produce a new cell wall between the dividing cells. Binds GTP and shows GTPase activity.</text>
</comment>
<sequence>MIYPSEKTNKLKIKIFGIGGGGGNILNAVISYHRNLNSPLENIQLEYFTLNTDRKALINSLADHKIQLGKKLTQGYGSGGNPEIGEQAVLEAEGEIRQELKNTDLLILITCLGGGTGSGATPKIVEWAKETDILTLIITIKPFSYQGKMINRIAKISLEKIEDLYPSAVVIANDQIREKLGNLAMEESFSTINKMIAIGLTDLIKIIDNSQLIGIDLADIKNFIFEKGRGIITFGESEKKEEAYEAALNSPLSNKNIESAKKVLFWVCGDSSLSVEDVSNILEKISKKIKNQNVKILFTFMKNTDLKKKIRVGFFATGLFKDAIEDWEMDEILENLRNEEIEKKLNLPQNVLEKKIDKNNMTLPAILRVLFLQFYL</sequence>
<dbReference type="InterPro" id="IPR036525">
    <property type="entry name" value="Tubulin/FtsZ_GTPase_sf"/>
</dbReference>
<dbReference type="PANTHER" id="PTHR30314:SF3">
    <property type="entry name" value="MITOCHONDRIAL DIVISION PROTEIN FSZA"/>
    <property type="match status" value="1"/>
</dbReference>
<dbReference type="Pfam" id="PF12327">
    <property type="entry name" value="FtsZ_C"/>
    <property type="match status" value="1"/>
</dbReference>
<dbReference type="PANTHER" id="PTHR30314">
    <property type="entry name" value="CELL DIVISION PROTEIN FTSZ-RELATED"/>
    <property type="match status" value="1"/>
</dbReference>
<name>A0A7V3ZVH9_UNCW3</name>
<dbReference type="SMART" id="SM00865">
    <property type="entry name" value="Tubulin_C"/>
    <property type="match status" value="1"/>
</dbReference>
<accession>A0A7V3ZVH9</accession>
<gene>
    <name evidence="4" type="primary">ftsZ</name>
    <name evidence="7" type="ORF">ENU74_04690</name>
</gene>
<dbReference type="EMBL" id="DTDR01000120">
    <property type="protein sequence ID" value="HGK63868.1"/>
    <property type="molecule type" value="Genomic_DNA"/>
</dbReference>
<reference evidence="7" key="1">
    <citation type="journal article" date="2020" name="mSystems">
        <title>Genome- and Community-Level Interaction Insights into Carbon Utilization and Element Cycling Functions of Hydrothermarchaeota in Hydrothermal Sediment.</title>
        <authorList>
            <person name="Zhou Z."/>
            <person name="Liu Y."/>
            <person name="Xu W."/>
            <person name="Pan J."/>
            <person name="Luo Z.H."/>
            <person name="Li M."/>
        </authorList>
    </citation>
    <scope>NUCLEOTIDE SEQUENCE [LARGE SCALE GENOMIC DNA]</scope>
    <source>
        <strain evidence="7">SpSt-697</strain>
    </source>
</reference>
<keyword evidence="4" id="KW-0717">Septation</keyword>
<dbReference type="SUPFAM" id="SSF55307">
    <property type="entry name" value="Tubulin C-terminal domain-like"/>
    <property type="match status" value="1"/>
</dbReference>
<comment type="caution">
    <text evidence="4">Lacks conserved residue(s) required for the propagation of feature annotation.</text>
</comment>
<keyword evidence="3 4" id="KW-0342">GTP-binding</keyword>
<dbReference type="GO" id="GO:0032153">
    <property type="term" value="C:cell division site"/>
    <property type="evidence" value="ECO:0007669"/>
    <property type="project" value="UniProtKB-UniRule"/>
</dbReference>
<feature type="binding site" evidence="4">
    <location>
        <position position="193"/>
    </location>
    <ligand>
        <name>GTP</name>
        <dbReference type="ChEBI" id="CHEBI:37565"/>
    </ligand>
</feature>
<dbReference type="PROSITE" id="PS00227">
    <property type="entry name" value="TUBULIN"/>
    <property type="match status" value="1"/>
</dbReference>